<reference evidence="9 10" key="2">
    <citation type="submission" date="2024-09" db="EMBL/GenBank/DDBJ databases">
        <title>Draft genome sequence of Candidatus Magnetaquicoccaceae bacterium FCR-1.</title>
        <authorList>
            <person name="Shimoshige H."/>
            <person name="Shimamura S."/>
            <person name="Taoka A."/>
            <person name="Kobayashi H."/>
            <person name="Maekawa T."/>
        </authorList>
    </citation>
    <scope>NUCLEOTIDE SEQUENCE [LARGE SCALE GENOMIC DNA]</scope>
    <source>
        <strain evidence="9 10">FCR-1</strain>
    </source>
</reference>
<gene>
    <name evidence="9" type="primary">cusA</name>
    <name evidence="9" type="ORF">SIID45300_01478</name>
</gene>
<evidence type="ECO:0000256" key="2">
    <source>
        <dbReference type="ARBA" id="ARBA00010942"/>
    </source>
</evidence>
<accession>A0ABQ0C8X8</accession>
<keyword evidence="3" id="KW-0813">Transport</keyword>
<organism evidence="9 10">
    <name type="scientific">Candidatus Magnetaquiglobus chichijimensis</name>
    <dbReference type="NCBI Taxonomy" id="3141448"/>
    <lineage>
        <taxon>Bacteria</taxon>
        <taxon>Pseudomonadati</taxon>
        <taxon>Pseudomonadota</taxon>
        <taxon>Magnetococcia</taxon>
        <taxon>Magnetococcales</taxon>
        <taxon>Candidatus Magnetaquicoccaceae</taxon>
        <taxon>Candidatus Magnetaquiglobus</taxon>
    </lineage>
</organism>
<feature type="transmembrane region" description="Helical" evidence="8">
    <location>
        <begin position="888"/>
        <end position="905"/>
    </location>
</feature>
<dbReference type="Pfam" id="PF00873">
    <property type="entry name" value="ACR_tran"/>
    <property type="match status" value="1"/>
</dbReference>
<keyword evidence="6 8" id="KW-1133">Transmembrane helix</keyword>
<keyword evidence="7 8" id="KW-0472">Membrane</keyword>
<feature type="transmembrane region" description="Helical" evidence="8">
    <location>
        <begin position="1004"/>
        <end position="1030"/>
    </location>
</feature>
<feature type="transmembrane region" description="Helical" evidence="8">
    <location>
        <begin position="337"/>
        <end position="355"/>
    </location>
</feature>
<evidence type="ECO:0000256" key="3">
    <source>
        <dbReference type="ARBA" id="ARBA00022448"/>
    </source>
</evidence>
<keyword evidence="5 8" id="KW-0812">Transmembrane</keyword>
<feature type="transmembrane region" description="Helical" evidence="8">
    <location>
        <begin position="387"/>
        <end position="408"/>
    </location>
</feature>
<evidence type="ECO:0000256" key="1">
    <source>
        <dbReference type="ARBA" id="ARBA00004651"/>
    </source>
</evidence>
<proteinExistence type="inferred from homology"/>
<dbReference type="SUPFAM" id="SSF82693">
    <property type="entry name" value="Multidrug efflux transporter AcrB pore domain, PN1, PN2, PC1 and PC2 subdomains"/>
    <property type="match status" value="2"/>
</dbReference>
<evidence type="ECO:0000313" key="9">
    <source>
        <dbReference type="EMBL" id="GAB0057155.1"/>
    </source>
</evidence>
<comment type="similarity">
    <text evidence="2">Belongs to the resistance-nodulation-cell division (RND) (TC 2.A.6) family.</text>
</comment>
<keyword evidence="10" id="KW-1185">Reference proteome</keyword>
<dbReference type="Gene3D" id="3.30.70.1440">
    <property type="entry name" value="Multidrug efflux transporter AcrB pore domain"/>
    <property type="match status" value="1"/>
</dbReference>
<sequence>MIAALIHWSGRNLLLVLLATLFVTAAGITALARTPLDAIPDLSDVQVILYTDYPGQAPQVVEDQVTYPLTTAMLSVPRSKLVRGFSFFGTSFVYVIFEDGTDIYWARSRVLEYLNFAARRLPTGITPTLGPDATGVGWVYQYVVLAKEKSLAELRTLQDWYLRYHLAKAEGVAEVASVGGYVQQYQVIVDPQLLEGFKIPLSTVTRAIAMSNRDVGGRVVEMAETEYIVRGKGYLRGIEDIEKIVLKEERGTPIRLRDVARVELGPDERRGLAELNGEGEAVSGIVMQRFGQNALAVIRNAKAKIAEMAGSLGEDVRIEAVYDRSELILRAVETLKITLIEESLIVAAVCVIFLLHIPSALVAILMLPVGVLIAVLLMNALGMTSNIMSLGGIAIAVGAMVDAAIVMIENAHKHLERAPPDTPRTEVLMKAAVEVGPALFFSLLVITVSFLPVFTLEDQEGRLFKPLAYTKTFAMAGAAFLSVTLVPVLMLLFVRGKIMPEQKNPLNRLMIWLYRPVIRLVLRFKLTFILMAVVTLVATVEPAKRIGAEFMPALNEGSILYMPTTLPGLSMTKAEELIQTQDKIIKGFPEVASVLGKAGRAATATDPAPTEMFETVITLKPESEWRPGMTMDKLIQEMDEALRMPGISNAWTQPLKARIDMLSTGIRTPIGIKVFGKSLEEIEPIAQQIEAVVRKVPGTTSAYAERVIGGYYLTIDPDRDAISRYGLTIGDLQETILTALGGEAVTTTVEGRERFTVNVRYPRDFRSDPDAIAQRVLLRAENGASVPLGQLATLRLEKGPATIRTENALPAVYIYIDIRERDIGGYVADAQKAVQEAVQLPPGTFLQWSGQFEYMERAKERLRVVVPLTIFIIFVLLYINFGKIAETLIVMLSLPFSLVGGIWLMDALGFNWSVAVAVGFIALAGVAAETGVVMLIYLEHAWEAIRAERIKEDVPVTRDDLYAAIMEGAVERVRPKMMTVVAIMAGLVPILWSSGTGSEVMRRIAAPMVGGMVSSTILTLVVIPAIYALVKGIRLAGRR</sequence>
<evidence type="ECO:0000256" key="4">
    <source>
        <dbReference type="ARBA" id="ARBA00022475"/>
    </source>
</evidence>
<feature type="transmembrane region" description="Helical" evidence="8">
    <location>
        <begin position="911"/>
        <end position="938"/>
    </location>
</feature>
<evidence type="ECO:0000313" key="10">
    <source>
        <dbReference type="Proteomes" id="UP001628193"/>
    </source>
</evidence>
<comment type="subcellular location">
    <subcellularLocation>
        <location evidence="1">Cell membrane</location>
        <topology evidence="1">Multi-pass membrane protein</topology>
    </subcellularLocation>
</comment>
<dbReference type="SUPFAM" id="SSF82714">
    <property type="entry name" value="Multidrug efflux transporter AcrB TolC docking domain, DN and DC subdomains"/>
    <property type="match status" value="2"/>
</dbReference>
<feature type="transmembrane region" description="Helical" evidence="8">
    <location>
        <begin position="520"/>
        <end position="540"/>
    </location>
</feature>
<dbReference type="InterPro" id="IPR001036">
    <property type="entry name" value="Acrflvin-R"/>
</dbReference>
<dbReference type="Gene3D" id="1.20.1640.10">
    <property type="entry name" value="Multidrug efflux transporter AcrB transmembrane domain"/>
    <property type="match status" value="2"/>
</dbReference>
<dbReference type="SUPFAM" id="SSF82866">
    <property type="entry name" value="Multidrug efflux transporter AcrB transmembrane domain"/>
    <property type="match status" value="2"/>
</dbReference>
<feature type="transmembrane region" description="Helical" evidence="8">
    <location>
        <begin position="428"/>
        <end position="453"/>
    </location>
</feature>
<name>A0ABQ0C8X8_9PROT</name>
<dbReference type="Gene3D" id="3.30.70.1430">
    <property type="entry name" value="Multidrug efflux transporter AcrB pore domain"/>
    <property type="match status" value="2"/>
</dbReference>
<dbReference type="Proteomes" id="UP001628193">
    <property type="component" value="Unassembled WGS sequence"/>
</dbReference>
<evidence type="ECO:0000256" key="6">
    <source>
        <dbReference type="ARBA" id="ARBA00022989"/>
    </source>
</evidence>
<dbReference type="PRINTS" id="PR00702">
    <property type="entry name" value="ACRIFLAVINRP"/>
</dbReference>
<dbReference type="Gene3D" id="3.30.2090.10">
    <property type="entry name" value="Multidrug efflux transporter AcrB TolC docking domain, DN and DC subdomains"/>
    <property type="match status" value="2"/>
</dbReference>
<protein>
    <submittedName>
        <fullName evidence="9">Cation efflux system protein CusA</fullName>
    </submittedName>
</protein>
<dbReference type="PANTHER" id="PTHR32063">
    <property type="match status" value="1"/>
</dbReference>
<evidence type="ECO:0000256" key="7">
    <source>
        <dbReference type="ARBA" id="ARBA00023136"/>
    </source>
</evidence>
<reference evidence="9 10" key="1">
    <citation type="submission" date="2024-05" db="EMBL/GenBank/DDBJ databases">
        <authorList>
            <consortium name="Candidatus Magnetaquicoccaceae bacterium FCR-1 genome sequencing consortium"/>
            <person name="Shimoshige H."/>
            <person name="Shimamura S."/>
            <person name="Taoka A."/>
            <person name="Kobayashi H."/>
            <person name="Maekawa T."/>
        </authorList>
    </citation>
    <scope>NUCLEOTIDE SEQUENCE [LARGE SCALE GENOMIC DNA]</scope>
    <source>
        <strain evidence="9 10">FCR-1</strain>
    </source>
</reference>
<dbReference type="EMBL" id="BAAFGK010000004">
    <property type="protein sequence ID" value="GAB0057155.1"/>
    <property type="molecule type" value="Genomic_DNA"/>
</dbReference>
<keyword evidence="4" id="KW-1003">Cell membrane</keyword>
<dbReference type="InterPro" id="IPR004763">
    <property type="entry name" value="CusA-like"/>
</dbReference>
<evidence type="ECO:0000256" key="8">
    <source>
        <dbReference type="SAM" id="Phobius"/>
    </source>
</evidence>
<dbReference type="NCBIfam" id="TIGR00914">
    <property type="entry name" value="2A0601"/>
    <property type="match status" value="1"/>
</dbReference>
<dbReference type="InterPro" id="IPR027463">
    <property type="entry name" value="AcrB_DN_DC_subdom"/>
</dbReference>
<dbReference type="RefSeq" id="WP_420904860.1">
    <property type="nucleotide sequence ID" value="NZ_BAAFGK010000004.1"/>
</dbReference>
<evidence type="ECO:0000256" key="5">
    <source>
        <dbReference type="ARBA" id="ARBA00022692"/>
    </source>
</evidence>
<comment type="caution">
    <text evidence="9">The sequence shown here is derived from an EMBL/GenBank/DDBJ whole genome shotgun (WGS) entry which is preliminary data.</text>
</comment>
<feature type="transmembrane region" description="Helical" evidence="8">
    <location>
        <begin position="864"/>
        <end position="881"/>
    </location>
</feature>
<dbReference type="PANTHER" id="PTHR32063:SF19">
    <property type="entry name" value="CATION EFFLUX SYSTEM PROTEIN CUSA"/>
    <property type="match status" value="1"/>
</dbReference>
<feature type="transmembrane region" description="Helical" evidence="8">
    <location>
        <begin position="975"/>
        <end position="992"/>
    </location>
</feature>
<feature type="transmembrane region" description="Helical" evidence="8">
    <location>
        <begin position="473"/>
        <end position="494"/>
    </location>
</feature>
<feature type="transmembrane region" description="Helical" evidence="8">
    <location>
        <begin position="362"/>
        <end position="381"/>
    </location>
</feature>
<dbReference type="Gene3D" id="3.30.70.1320">
    <property type="entry name" value="Multidrug efflux transporter AcrB pore domain like"/>
    <property type="match status" value="1"/>
</dbReference>